<dbReference type="Proteomes" id="UP001451606">
    <property type="component" value="Chromosome"/>
</dbReference>
<protein>
    <submittedName>
        <fullName evidence="1">DUF790 family protein</fullName>
    </submittedName>
</protein>
<dbReference type="RefSeq" id="WP_393971709.1">
    <property type="nucleotide sequence ID" value="NZ_CP133772.1"/>
</dbReference>
<name>A0AAX4NFY6_9ARCH</name>
<dbReference type="PANTHER" id="PTHR39640">
    <property type="entry name" value="VNG6129C"/>
    <property type="match status" value="1"/>
</dbReference>
<keyword evidence="2" id="KW-1185">Reference proteome</keyword>
<gene>
    <name evidence="1" type="ORF">OXIME_000288</name>
</gene>
<dbReference type="EMBL" id="CP133772">
    <property type="protein sequence ID" value="WYX99746.1"/>
    <property type="molecule type" value="Genomic_DNA"/>
</dbReference>
<reference evidence="1 2" key="1">
    <citation type="submission" date="2023-09" db="EMBL/GenBank/DDBJ databases">
        <authorList>
            <person name="Golyshina O.V."/>
            <person name="Lunev E.A."/>
            <person name="Bargiela R."/>
            <person name="Gaines M.C."/>
            <person name="Daum B."/>
            <person name="Bale N.J."/>
            <person name="Koenen M."/>
            <person name="Sinninghe Damst J.S."/>
            <person name="Yakimov M."/>
            <person name="Golyshin P.N."/>
        </authorList>
    </citation>
    <scope>NUCLEOTIDE SEQUENCE [LARGE SCALE GENOMIC DNA]</scope>
    <source>
        <strain evidence="1 2">M1</strain>
    </source>
</reference>
<proteinExistence type="predicted"/>
<dbReference type="PANTHER" id="PTHR39640:SF1">
    <property type="entry name" value="DUF790 FAMILY PROTEIN"/>
    <property type="match status" value="1"/>
</dbReference>
<dbReference type="KEGG" id="omr:OXIME_000288"/>
<organism evidence="1 2">
    <name type="scientific">Oxyplasma meridianum</name>
    <dbReference type="NCBI Taxonomy" id="3073602"/>
    <lineage>
        <taxon>Archaea</taxon>
        <taxon>Methanobacteriati</taxon>
        <taxon>Thermoplasmatota</taxon>
        <taxon>Thermoplasmata</taxon>
        <taxon>Thermoplasmatales</taxon>
        <taxon>Thermoplasmataceae</taxon>
        <taxon>Oxyplasma</taxon>
    </lineage>
</organism>
<dbReference type="AlphaFoldDB" id="A0AAX4NFY6"/>
<dbReference type="GeneID" id="95967012"/>
<evidence type="ECO:0000313" key="1">
    <source>
        <dbReference type="EMBL" id="WYX99746.1"/>
    </source>
</evidence>
<evidence type="ECO:0000313" key="2">
    <source>
        <dbReference type="Proteomes" id="UP001451606"/>
    </source>
</evidence>
<dbReference type="InterPro" id="IPR008508">
    <property type="entry name" value="Bax1"/>
</dbReference>
<accession>A0AAX4NFY6</accession>
<sequence length="451" mass="51597">MFPTDLMIVKRTKNGIVRPVFLSSDSSDLARSVISFMKSSVNHNMDYIDRGRKEIEVRSRNHKVIRGLFLITERMSKFKPPSDLDAYTIRKKIFSRTPIPVLDQTQRMKIFMEIAAEIGTDTSSVEKAMYGDKESDQILIDPPETDPEELCRLFNLEQVETILMHSVSMDIFKIKDWHTVLKRIKSLGLLCTIKTGGNEIQSISVSGPMSVLERSERYGIRMARIFRSICRERQWEIEATIMLKERDSGGKKTYSFRAGDEISDYFPEFSEDEDKPDSRFPVVFNTDPVAVPGGVFVPYCSLNLGEREILINLSVPQSIDEDRKIRSYLSGNGILMENVYLLFGSDKKIKGEICFRDSIGWEELIHEISARYPGWSTGNEIKKEKNENPDKMIQIKQHLDITYPDSEKMLDIIEEAGLSPLEVLETLGYTVTWKGLSMIVQKKNSSGDGKR</sequence>
<dbReference type="PIRSF" id="PIRSF019435">
    <property type="entry name" value="UCP019435"/>
    <property type="match status" value="1"/>
</dbReference>
<dbReference type="Pfam" id="PF05626">
    <property type="entry name" value="DUF790"/>
    <property type="match status" value="1"/>
</dbReference>